<dbReference type="PANTHER" id="PTHR22999">
    <property type="entry name" value="PX SERINE/THREONINE KINASE PXK"/>
    <property type="match status" value="1"/>
</dbReference>
<feature type="compositionally biased region" description="Pro residues" evidence="3">
    <location>
        <begin position="519"/>
        <end position="530"/>
    </location>
</feature>
<dbReference type="Gene3D" id="3.30.1520.10">
    <property type="entry name" value="Phox-like domain"/>
    <property type="match status" value="1"/>
</dbReference>
<dbReference type="PANTHER" id="PTHR22999:SF40">
    <property type="entry name" value="PX DOMAIN-CONTAINING PROTEIN KINASE-LIKE PROTEIN"/>
    <property type="match status" value="1"/>
</dbReference>
<dbReference type="GeneID" id="112690503"/>
<feature type="compositionally biased region" description="Low complexity" evidence="3">
    <location>
        <begin position="478"/>
        <end position="503"/>
    </location>
</feature>
<evidence type="ECO:0000259" key="4">
    <source>
        <dbReference type="PROSITE" id="PS50195"/>
    </source>
</evidence>
<comment type="subcellular location">
    <subcellularLocation>
        <location evidence="1">Cytoplasm</location>
    </subcellularLocation>
</comment>
<reference evidence="6" key="1">
    <citation type="submission" date="2025-08" db="UniProtKB">
        <authorList>
            <consortium name="RefSeq"/>
        </authorList>
    </citation>
    <scope>IDENTIFICATION</scope>
    <source>
        <tissue evidence="6">Whole body</tissue>
    </source>
</reference>
<dbReference type="Proteomes" id="UP000694846">
    <property type="component" value="Unplaced"/>
</dbReference>
<keyword evidence="2" id="KW-0963">Cytoplasm</keyword>
<evidence type="ECO:0000256" key="3">
    <source>
        <dbReference type="SAM" id="MobiDB-lite"/>
    </source>
</evidence>
<dbReference type="AlphaFoldDB" id="A0A8B8GCH3"/>
<dbReference type="InterPro" id="IPR011009">
    <property type="entry name" value="Kinase-like_dom_sf"/>
</dbReference>
<dbReference type="GO" id="GO:0005886">
    <property type="term" value="C:plasma membrane"/>
    <property type="evidence" value="ECO:0007669"/>
    <property type="project" value="TreeGrafter"/>
</dbReference>
<dbReference type="InterPro" id="IPR036871">
    <property type="entry name" value="PX_dom_sf"/>
</dbReference>
<dbReference type="RefSeq" id="XP_025420306.1">
    <property type="nucleotide sequence ID" value="XM_025564521.1"/>
</dbReference>
<evidence type="ECO:0000256" key="2">
    <source>
        <dbReference type="ARBA" id="ARBA00022490"/>
    </source>
</evidence>
<dbReference type="Gene3D" id="1.10.510.10">
    <property type="entry name" value="Transferase(Phosphotransferase) domain 1"/>
    <property type="match status" value="1"/>
</dbReference>
<dbReference type="GO" id="GO:0008333">
    <property type="term" value="P:endosome to lysosome transport"/>
    <property type="evidence" value="ECO:0007669"/>
    <property type="project" value="TreeGrafter"/>
</dbReference>
<organism evidence="5 6">
    <name type="scientific">Sipha flava</name>
    <name type="common">yellow sugarcane aphid</name>
    <dbReference type="NCBI Taxonomy" id="143950"/>
    <lineage>
        <taxon>Eukaryota</taxon>
        <taxon>Metazoa</taxon>
        <taxon>Ecdysozoa</taxon>
        <taxon>Arthropoda</taxon>
        <taxon>Hexapoda</taxon>
        <taxon>Insecta</taxon>
        <taxon>Pterygota</taxon>
        <taxon>Neoptera</taxon>
        <taxon>Paraneoptera</taxon>
        <taxon>Hemiptera</taxon>
        <taxon>Sternorrhyncha</taxon>
        <taxon>Aphidomorpha</taxon>
        <taxon>Aphidoidea</taxon>
        <taxon>Aphididae</taxon>
        <taxon>Sipha</taxon>
    </lineage>
</organism>
<sequence length="566" mass="64741">MSMFENSSNLKNKVDDTHPLKCTILNTRNTNGYTEYVIEVTRIGAENCTWKIFKRYSDFVKLQNMLHKLSSKINLDLPPKKYIGNMDRKLIMQRQNTLQSSLNNMVENILLANSLLVRSFLDPESYSEYCKESLFQKVGMVLRGNREFELSKELPNIGWRLRRKSFLSKWKKDPKQELLLSWTECGPDLSLKSLDLVTVLKSISSIRHPLIDVPVILPSPEGYTLSIHNIQVGSLRDLLYQTTPLQPFLKKYWDTSSHVYLPDQTMVSFIKQILYGLKFLHDNHIPYGHLHSGNVLVCDIENIKLTGIENSTLGLPPFFRSFLVQLGKKRIQSLNDADIYGFGHILYELTENEPLLRPYCEHFSQKTSLTLIKQMKTILAPSSSKLLMPNVNTILTNFKHARMVEDQKDPSYFKYKIPALVKEHFILIAEKCMARIFEDQKRNALEKRHKKIYKIIHDSENCPEVIQSKSFEFHTIKNSSSLDNSNRSHSSSSNSTLTSNGSDTPTNSIVGNSSSLIATPPPPPPLPPSTIPVISPHLIQPDNQRMALLSSINLFDPNKLKKIAKQ</sequence>
<dbReference type="SUPFAM" id="SSF64268">
    <property type="entry name" value="PX domain"/>
    <property type="match status" value="1"/>
</dbReference>
<proteinExistence type="predicted"/>
<gene>
    <name evidence="6" type="primary">LOC112690503</name>
</gene>
<evidence type="ECO:0000313" key="5">
    <source>
        <dbReference type="Proteomes" id="UP000694846"/>
    </source>
</evidence>
<feature type="region of interest" description="Disordered" evidence="3">
    <location>
        <begin position="478"/>
        <end position="536"/>
    </location>
</feature>
<dbReference type="Pfam" id="PF00787">
    <property type="entry name" value="PX"/>
    <property type="match status" value="1"/>
</dbReference>
<name>A0A8B8GCH3_9HEMI</name>
<dbReference type="PROSITE" id="PS50195">
    <property type="entry name" value="PX"/>
    <property type="match status" value="1"/>
</dbReference>
<dbReference type="GO" id="GO:0005770">
    <property type="term" value="C:late endosome"/>
    <property type="evidence" value="ECO:0007669"/>
    <property type="project" value="TreeGrafter"/>
</dbReference>
<dbReference type="InterPro" id="IPR001683">
    <property type="entry name" value="PX_dom"/>
</dbReference>
<dbReference type="InterPro" id="IPR051837">
    <property type="entry name" value="SortingNexin/PXDomain-PKLike"/>
</dbReference>
<dbReference type="GO" id="GO:0045022">
    <property type="term" value="P:early endosome to late endosome transport"/>
    <property type="evidence" value="ECO:0007669"/>
    <property type="project" value="TreeGrafter"/>
</dbReference>
<evidence type="ECO:0000256" key="1">
    <source>
        <dbReference type="ARBA" id="ARBA00004496"/>
    </source>
</evidence>
<dbReference type="SUPFAM" id="SSF56112">
    <property type="entry name" value="Protein kinase-like (PK-like)"/>
    <property type="match status" value="1"/>
</dbReference>
<dbReference type="GO" id="GO:0043271">
    <property type="term" value="P:negative regulation of monoatomic ion transport"/>
    <property type="evidence" value="ECO:0007669"/>
    <property type="project" value="TreeGrafter"/>
</dbReference>
<dbReference type="SMART" id="SM00312">
    <property type="entry name" value="PX"/>
    <property type="match status" value="1"/>
</dbReference>
<dbReference type="GO" id="GO:0006622">
    <property type="term" value="P:protein targeting to lysosome"/>
    <property type="evidence" value="ECO:0007669"/>
    <property type="project" value="TreeGrafter"/>
</dbReference>
<feature type="domain" description="PX" evidence="4">
    <location>
        <begin position="14"/>
        <end position="128"/>
    </location>
</feature>
<protein>
    <submittedName>
        <fullName evidence="6">PX domain-containing protein kinase-like protein</fullName>
    </submittedName>
</protein>
<dbReference type="GO" id="GO:0035091">
    <property type="term" value="F:phosphatidylinositol binding"/>
    <property type="evidence" value="ECO:0007669"/>
    <property type="project" value="InterPro"/>
</dbReference>
<dbReference type="GO" id="GO:0005769">
    <property type="term" value="C:early endosome"/>
    <property type="evidence" value="ECO:0007669"/>
    <property type="project" value="TreeGrafter"/>
</dbReference>
<accession>A0A8B8GCH3</accession>
<evidence type="ECO:0000313" key="6">
    <source>
        <dbReference type="RefSeq" id="XP_025420306.1"/>
    </source>
</evidence>
<keyword evidence="5" id="KW-1185">Reference proteome</keyword>
<dbReference type="OrthoDB" id="41200at2759"/>